<dbReference type="PANTHER" id="PTHR30336:SF4">
    <property type="entry name" value="ENVELOPE BIOGENESIS FACTOR ELYC"/>
    <property type="match status" value="1"/>
</dbReference>
<evidence type="ECO:0000313" key="4">
    <source>
        <dbReference type="Proteomes" id="UP000237923"/>
    </source>
</evidence>
<dbReference type="CDD" id="cd06259">
    <property type="entry name" value="YdcF-like"/>
    <property type="match status" value="1"/>
</dbReference>
<gene>
    <name evidence="2" type="ORF">LES8486_00459</name>
    <name evidence="3" type="ORF">LES9216_00606</name>
</gene>
<proteinExistence type="predicted"/>
<organism evidence="3 4">
    <name type="scientific">Leuconostoc suionicum</name>
    <dbReference type="NCBI Taxonomy" id="1511761"/>
    <lineage>
        <taxon>Bacteria</taxon>
        <taxon>Bacillati</taxon>
        <taxon>Bacillota</taxon>
        <taxon>Bacilli</taxon>
        <taxon>Lactobacillales</taxon>
        <taxon>Lactobacillaceae</taxon>
        <taxon>Leuconostoc</taxon>
    </lineage>
</organism>
<protein>
    <recommendedName>
        <fullName evidence="1">DUF218 domain-containing protein</fullName>
    </recommendedName>
</protein>
<dbReference type="Proteomes" id="UP000239237">
    <property type="component" value="Unassembled WGS sequence"/>
</dbReference>
<dbReference type="InterPro" id="IPR051599">
    <property type="entry name" value="Cell_Envelope_Assoc"/>
</dbReference>
<dbReference type="Proteomes" id="UP000237923">
    <property type="component" value="Unassembled WGS sequence"/>
</dbReference>
<dbReference type="AlphaFoldDB" id="A0A2N9K7Y9"/>
<evidence type="ECO:0000313" key="5">
    <source>
        <dbReference type="Proteomes" id="UP000239237"/>
    </source>
</evidence>
<evidence type="ECO:0000259" key="1">
    <source>
        <dbReference type="Pfam" id="PF02698"/>
    </source>
</evidence>
<sequence length="211" mass="23969">MNPIIPKSPEVPKLSESEIDFLTHTVFGPEKTIIKCDALFVFSGTHPGHWEKALEAYNETGVDKIIVTGGNSLTGKKNPEWQFDNQTEADVIIDYLIKNGVPAQQIVSEKSSTNTLENVKFALDVFDFSQIKSLMFICKSHATGRQLRTLTKYLPENIDYIPYTFDAEYSGNIVSRQEWFNSDIGRSRVWGEYLRILHYGEKGDITPLKMN</sequence>
<dbReference type="EMBL" id="OKQR01000001">
    <property type="protein sequence ID" value="SPD91479.1"/>
    <property type="molecule type" value="Genomic_DNA"/>
</dbReference>
<keyword evidence="5" id="KW-1185">Reference proteome</keyword>
<evidence type="ECO:0000313" key="2">
    <source>
        <dbReference type="EMBL" id="SPD91479.1"/>
    </source>
</evidence>
<dbReference type="GO" id="GO:0043164">
    <property type="term" value="P:Gram-negative-bacterium-type cell wall biogenesis"/>
    <property type="evidence" value="ECO:0007669"/>
    <property type="project" value="TreeGrafter"/>
</dbReference>
<dbReference type="Pfam" id="PF02698">
    <property type="entry name" value="DUF218"/>
    <property type="match status" value="1"/>
</dbReference>
<reference evidence="2 5" key="1">
    <citation type="submission" date="2018-02" db="EMBL/GenBank/DDBJ databases">
        <authorList>
            <person name="Rodrigo-Torres L."/>
            <person name="Arahal R. D."/>
            <person name="Lucena T."/>
        </authorList>
    </citation>
    <scope>NUCLEOTIDE SEQUENCE [LARGE SCALE GENOMIC DNA]</scope>
    <source>
        <strain evidence="2 5">CECT 8486</strain>
    </source>
</reference>
<name>A0A2N9K7Y9_9LACO</name>
<accession>A0A2N9K7Y9</accession>
<dbReference type="GO" id="GO:0005886">
    <property type="term" value="C:plasma membrane"/>
    <property type="evidence" value="ECO:0007669"/>
    <property type="project" value="TreeGrafter"/>
</dbReference>
<dbReference type="GO" id="GO:0000270">
    <property type="term" value="P:peptidoglycan metabolic process"/>
    <property type="evidence" value="ECO:0007669"/>
    <property type="project" value="TreeGrafter"/>
</dbReference>
<dbReference type="PANTHER" id="PTHR30336">
    <property type="entry name" value="INNER MEMBRANE PROTEIN, PROBABLE PERMEASE"/>
    <property type="match status" value="1"/>
</dbReference>
<dbReference type="Gene3D" id="3.40.50.620">
    <property type="entry name" value="HUPs"/>
    <property type="match status" value="1"/>
</dbReference>
<dbReference type="RefSeq" id="WP_105299583.1">
    <property type="nucleotide sequence ID" value="NZ_OKQR01000001.1"/>
</dbReference>
<evidence type="ECO:0000313" key="3">
    <source>
        <dbReference type="EMBL" id="SPE06704.1"/>
    </source>
</evidence>
<dbReference type="InterPro" id="IPR014729">
    <property type="entry name" value="Rossmann-like_a/b/a_fold"/>
</dbReference>
<feature type="domain" description="DUF218" evidence="1">
    <location>
        <begin position="38"/>
        <end position="194"/>
    </location>
</feature>
<dbReference type="InterPro" id="IPR003848">
    <property type="entry name" value="DUF218"/>
</dbReference>
<dbReference type="EMBL" id="OKQU01000001">
    <property type="protein sequence ID" value="SPE06704.1"/>
    <property type="molecule type" value="Genomic_DNA"/>
</dbReference>
<reference evidence="3 4" key="2">
    <citation type="submission" date="2018-02" db="EMBL/GenBank/DDBJ databases">
        <authorList>
            <person name="Cohen D.B."/>
            <person name="Kent A.D."/>
        </authorList>
    </citation>
    <scope>NUCLEOTIDE SEQUENCE [LARGE SCALE GENOMIC DNA]</scope>
    <source>
        <strain evidence="3 4">CECT 9216</strain>
    </source>
</reference>